<dbReference type="GeneID" id="8855740"/>
<dbReference type="InParanoid" id="D2VU56"/>
<reference evidence="2 3" key="1">
    <citation type="journal article" date="2010" name="Cell">
        <title>The genome of Naegleria gruberi illuminates early eukaryotic versatility.</title>
        <authorList>
            <person name="Fritz-Laylin L.K."/>
            <person name="Prochnik S.E."/>
            <person name="Ginger M.L."/>
            <person name="Dacks J.B."/>
            <person name="Carpenter M.L."/>
            <person name="Field M.C."/>
            <person name="Kuo A."/>
            <person name="Paredez A."/>
            <person name="Chapman J."/>
            <person name="Pham J."/>
            <person name="Shu S."/>
            <person name="Neupane R."/>
            <person name="Cipriano M."/>
            <person name="Mancuso J."/>
            <person name="Tu H."/>
            <person name="Salamov A."/>
            <person name="Lindquist E."/>
            <person name="Shapiro H."/>
            <person name="Lucas S."/>
            <person name="Grigoriev I.V."/>
            <person name="Cande W.Z."/>
            <person name="Fulton C."/>
            <person name="Rokhsar D.S."/>
            <person name="Dawson S.C."/>
        </authorList>
    </citation>
    <scope>NUCLEOTIDE SEQUENCE [LARGE SCALE GENOMIC DNA]</scope>
    <source>
        <strain evidence="2 3">NEG-M</strain>
    </source>
</reference>
<organism evidence="3">
    <name type="scientific">Naegleria gruberi</name>
    <name type="common">Amoeba</name>
    <dbReference type="NCBI Taxonomy" id="5762"/>
    <lineage>
        <taxon>Eukaryota</taxon>
        <taxon>Discoba</taxon>
        <taxon>Heterolobosea</taxon>
        <taxon>Tetramitia</taxon>
        <taxon>Eutetramitia</taxon>
        <taxon>Vahlkampfiidae</taxon>
        <taxon>Naegleria</taxon>
    </lineage>
</organism>
<dbReference type="AlphaFoldDB" id="D2VU56"/>
<keyword evidence="3" id="KW-1185">Reference proteome</keyword>
<protein>
    <submittedName>
        <fullName evidence="2">Predicted protein</fullName>
    </submittedName>
</protein>
<evidence type="ECO:0000256" key="1">
    <source>
        <dbReference type="SAM" id="MobiDB-lite"/>
    </source>
</evidence>
<feature type="compositionally biased region" description="Low complexity" evidence="1">
    <location>
        <begin position="43"/>
        <end position="58"/>
    </location>
</feature>
<sequence length="451" mass="51513">MFNSISANDDFMNSLMTGEEETFTSSGSAGQHRNRYLEKSKQSKSPTMNSSSPSSSPKLQDSTNRRYTMTPGGQPKLASEMVPIPSSRNTNYGRRLRYNLFGTSAPSNGMDSNNSNMSSQPPIDSLPEQQISNSVATSVISRTNSLYSNNSTQVPYNPIEFQIERENLTFNTDQEVPRFKIGIFGRNSSIFTILFVLHLKSEWYYMDGKLKSTDSFRLDPTSDSFISTRPIMNPIESDENELALVSLEWIDMSPTHNQYQLKDTEGFVYVLDIGCKVNGEEYLPKSFEDQLRVAIQYLQTYIKRRIMRNNKNENFEEFEEPVVFLCYHDEDLYNLREEELNNSLDKRNSIIMTNEDDSPLEESARSINIRNAIQKTLNEQIPLKLKNTKVYVQEAKDHKSIGSFIDNSFAFLASEITLSKFMNEHKAKNGQNSISSFFASSRDEEVSDNLL</sequence>
<proteinExistence type="predicted"/>
<dbReference type="KEGG" id="ngr:NAEGRDRAFT_72542"/>
<feature type="region of interest" description="Disordered" evidence="1">
    <location>
        <begin position="18"/>
        <end position="93"/>
    </location>
</feature>
<accession>D2VU56</accession>
<evidence type="ECO:0000313" key="2">
    <source>
        <dbReference type="EMBL" id="EFC39573.1"/>
    </source>
</evidence>
<evidence type="ECO:0000313" key="3">
    <source>
        <dbReference type="Proteomes" id="UP000006671"/>
    </source>
</evidence>
<dbReference type="RefSeq" id="XP_002672317.1">
    <property type="nucleotide sequence ID" value="XM_002672271.1"/>
</dbReference>
<name>D2VU56_NAEGR</name>
<dbReference type="VEuPathDB" id="AmoebaDB:NAEGRDRAFT_72542"/>
<dbReference type="Proteomes" id="UP000006671">
    <property type="component" value="Unassembled WGS sequence"/>
</dbReference>
<dbReference type="EMBL" id="GG738898">
    <property type="protein sequence ID" value="EFC39573.1"/>
    <property type="molecule type" value="Genomic_DNA"/>
</dbReference>
<gene>
    <name evidence="2" type="ORF">NAEGRDRAFT_72542</name>
</gene>
<dbReference type="OrthoDB" id="10379098at2759"/>